<dbReference type="EC" id="2.4.2.2" evidence="6"/>
<dbReference type="PANTHER" id="PTHR10515">
    <property type="entry name" value="THYMIDINE PHOSPHORYLASE"/>
    <property type="match status" value="1"/>
</dbReference>
<dbReference type="Gene3D" id="1.20.970.10">
    <property type="entry name" value="Transferase, Pyrimidine Nucleoside Phosphorylase, Chain C"/>
    <property type="match status" value="1"/>
</dbReference>
<dbReference type="AlphaFoldDB" id="A0AB38A6X2"/>
<dbReference type="SMART" id="SM00941">
    <property type="entry name" value="PYNP_C"/>
    <property type="match status" value="1"/>
</dbReference>
<dbReference type="Proteomes" id="UP000183687">
    <property type="component" value="Unassembled WGS sequence"/>
</dbReference>
<comment type="function">
    <text evidence="3">Catalyzes phosphorolysis of the pyrimidine nucleosides uridine, thymidine and 2'-deoxyuridine with the formation of the corresponding pyrimidine base and ribose-1-phosphate.</text>
</comment>
<evidence type="ECO:0000256" key="1">
    <source>
        <dbReference type="ARBA" id="ARBA00001066"/>
    </source>
</evidence>
<evidence type="ECO:0000256" key="3">
    <source>
        <dbReference type="ARBA" id="ARBA00003877"/>
    </source>
</evidence>
<dbReference type="RefSeq" id="WP_002562828.1">
    <property type="nucleotide sequence ID" value="NZ_CALJSN010000007.1"/>
</dbReference>
<dbReference type="Pfam" id="PF00591">
    <property type="entry name" value="Glycos_transf_3"/>
    <property type="match status" value="1"/>
</dbReference>
<evidence type="ECO:0000313" key="14">
    <source>
        <dbReference type="EMBL" id="SEB76088.1"/>
    </source>
</evidence>
<dbReference type="GO" id="GO:0046872">
    <property type="term" value="F:metal ion binding"/>
    <property type="evidence" value="ECO:0007669"/>
    <property type="project" value="UniProtKB-KW"/>
</dbReference>
<evidence type="ECO:0000256" key="5">
    <source>
        <dbReference type="ARBA" id="ARBA00011738"/>
    </source>
</evidence>
<proteinExistence type="inferred from homology"/>
<evidence type="ECO:0000256" key="2">
    <source>
        <dbReference type="ARBA" id="ARBA00001958"/>
    </source>
</evidence>
<dbReference type="InterPro" id="IPR000312">
    <property type="entry name" value="Glycosyl_Trfase_fam3"/>
</dbReference>
<dbReference type="Pfam" id="PF07831">
    <property type="entry name" value="PYNP_C"/>
    <property type="match status" value="1"/>
</dbReference>
<dbReference type="PROSITE" id="PS00647">
    <property type="entry name" value="THYMID_PHOSPHORYLASE"/>
    <property type="match status" value="1"/>
</dbReference>
<evidence type="ECO:0000256" key="9">
    <source>
        <dbReference type="ARBA" id="ARBA00022679"/>
    </source>
</evidence>
<dbReference type="Gene3D" id="3.90.1170.30">
    <property type="entry name" value="Pyrimidine nucleoside phosphorylase-like, C-terminal domain"/>
    <property type="match status" value="1"/>
</dbReference>
<dbReference type="NCBIfam" id="NF004747">
    <property type="entry name" value="PRK06078.1"/>
    <property type="match status" value="1"/>
</dbReference>
<dbReference type="InterPro" id="IPR036320">
    <property type="entry name" value="Glycosyl_Trfase_fam3_N_dom_sf"/>
</dbReference>
<protein>
    <recommendedName>
        <fullName evidence="7">Pyrimidine-nucleoside phosphorylase</fullName>
        <ecNumber evidence="6">2.4.2.2</ecNumber>
    </recommendedName>
</protein>
<dbReference type="PIRSF" id="PIRSF000478">
    <property type="entry name" value="TP_PyNP"/>
    <property type="match status" value="1"/>
</dbReference>
<dbReference type="Pfam" id="PF02885">
    <property type="entry name" value="Glycos_trans_3N"/>
    <property type="match status" value="1"/>
</dbReference>
<dbReference type="InterPro" id="IPR017872">
    <property type="entry name" value="Pyrmidine_PPase_CS"/>
</dbReference>
<comment type="subunit">
    <text evidence="5">Homodimer.</text>
</comment>
<sequence length="443" mass="46839">MRMYDLIEKKRDGKELTDEEIAFFVQGYATGEIPDYQASALCMAIYFQGMNARETATLTMEMVHSGDVVDLSGISGIKVDKHSTGGVGDKTSLVVAPLVASLGVRMAKMSGRGLGHTGGTLDKLESIPGLSVAIDSERFVQIVNEVGVAIISQTGNLVPADKRLYGLRDVTATVDSLPLIASSIMSKKIAAGADKILLDVKCGSGAFMKTVDDAIALAKEMVSIGEEVGRTTVALITDMGRPLGMCIGNTLEVAEAATTLQGKGPKDLTDICVELAANLLYLAGKGSMDSCRNMARGQIANGEGFAKLKEMVTAQGGNADLLDNPFELLVEPRQSRELHSTAAGSIVAMDTERCGIASVALGAGREKKEDSIDYSAGIVLAKKTGDAVQPGDLLATLYAANEDLLDAAENIFMDALDIRQQKAVEAPLFHARVSREGVERFDV</sequence>
<dbReference type="InterPro" id="IPR013102">
    <property type="entry name" value="PYNP_C"/>
</dbReference>
<reference evidence="14 15" key="1">
    <citation type="submission" date="2016-10" db="EMBL/GenBank/DDBJ databases">
        <authorList>
            <person name="Varghese N."/>
            <person name="Submissions S."/>
        </authorList>
    </citation>
    <scope>NUCLEOTIDE SEQUENCE [LARGE SCALE GENOMIC DNA]</scope>
    <source>
        <strain evidence="14 15">DSM 20586</strain>
    </source>
</reference>
<keyword evidence="8" id="KW-0328">Glycosyltransferase</keyword>
<keyword evidence="9" id="KW-0808">Transferase</keyword>
<dbReference type="NCBIfam" id="NF004490">
    <property type="entry name" value="PRK05820.1"/>
    <property type="match status" value="1"/>
</dbReference>
<evidence type="ECO:0000256" key="12">
    <source>
        <dbReference type="ARBA" id="ARBA00048525"/>
    </source>
</evidence>
<keyword evidence="10" id="KW-0479">Metal-binding</keyword>
<dbReference type="GO" id="GO:0004645">
    <property type="term" value="F:1,4-alpha-oligoglucan phosphorylase activity"/>
    <property type="evidence" value="ECO:0007669"/>
    <property type="project" value="InterPro"/>
</dbReference>
<evidence type="ECO:0000313" key="15">
    <source>
        <dbReference type="Proteomes" id="UP000183687"/>
    </source>
</evidence>
<comment type="catalytic activity">
    <reaction evidence="12">
        <text>thymidine + phosphate = 2-deoxy-alpha-D-ribose 1-phosphate + thymine</text>
        <dbReference type="Rhea" id="RHEA:16037"/>
        <dbReference type="ChEBI" id="CHEBI:17748"/>
        <dbReference type="ChEBI" id="CHEBI:17821"/>
        <dbReference type="ChEBI" id="CHEBI:43474"/>
        <dbReference type="ChEBI" id="CHEBI:57259"/>
        <dbReference type="EC" id="2.4.2.2"/>
    </reaction>
</comment>
<dbReference type="GO" id="GO:0006213">
    <property type="term" value="P:pyrimidine nucleoside metabolic process"/>
    <property type="evidence" value="ECO:0007669"/>
    <property type="project" value="InterPro"/>
</dbReference>
<dbReference type="NCBIfam" id="TIGR02644">
    <property type="entry name" value="Y_phosphoryl"/>
    <property type="match status" value="1"/>
</dbReference>
<dbReference type="EMBL" id="FNSH01000001">
    <property type="protein sequence ID" value="SEB76088.1"/>
    <property type="molecule type" value="Genomic_DNA"/>
</dbReference>
<dbReference type="FunFam" id="1.20.970.10:FF:000002">
    <property type="entry name" value="Pyrimidine-nucleoside phosphorylase"/>
    <property type="match status" value="1"/>
</dbReference>
<gene>
    <name evidence="14" type="ORF">SAMN04489746_1015</name>
</gene>
<dbReference type="SUPFAM" id="SSF54680">
    <property type="entry name" value="Pyrimidine nucleoside phosphorylase C-terminal domain"/>
    <property type="match status" value="1"/>
</dbReference>
<dbReference type="SUPFAM" id="SSF52418">
    <property type="entry name" value="Nucleoside phosphorylase/phosphoribosyltransferase catalytic domain"/>
    <property type="match status" value="1"/>
</dbReference>
<comment type="cofactor">
    <cofactor evidence="2">
        <name>K(+)</name>
        <dbReference type="ChEBI" id="CHEBI:29103"/>
    </cofactor>
</comment>
<comment type="similarity">
    <text evidence="4">Belongs to the thymidine/pyrimidine-nucleoside phosphorylase family.</text>
</comment>
<comment type="catalytic activity">
    <reaction evidence="11">
        <text>uridine + phosphate = alpha-D-ribose 1-phosphate + uracil</text>
        <dbReference type="Rhea" id="RHEA:24388"/>
        <dbReference type="ChEBI" id="CHEBI:16704"/>
        <dbReference type="ChEBI" id="CHEBI:17568"/>
        <dbReference type="ChEBI" id="CHEBI:43474"/>
        <dbReference type="ChEBI" id="CHEBI:57720"/>
        <dbReference type="EC" id="2.4.2.2"/>
    </reaction>
</comment>
<evidence type="ECO:0000256" key="7">
    <source>
        <dbReference type="ARBA" id="ARBA00014680"/>
    </source>
</evidence>
<dbReference type="InterPro" id="IPR035902">
    <property type="entry name" value="Nuc_phospho_transferase"/>
</dbReference>
<evidence type="ECO:0000256" key="10">
    <source>
        <dbReference type="ARBA" id="ARBA00022723"/>
    </source>
</evidence>
<evidence type="ECO:0000256" key="8">
    <source>
        <dbReference type="ARBA" id="ARBA00022676"/>
    </source>
</evidence>
<dbReference type="GO" id="GO:0006206">
    <property type="term" value="P:pyrimidine nucleobase metabolic process"/>
    <property type="evidence" value="ECO:0007669"/>
    <property type="project" value="InterPro"/>
</dbReference>
<dbReference type="InterPro" id="IPR018090">
    <property type="entry name" value="Pyrmidine_PPas_bac/euk"/>
</dbReference>
<dbReference type="GO" id="GO:0009032">
    <property type="term" value="F:thymidine phosphorylase activity"/>
    <property type="evidence" value="ECO:0007669"/>
    <property type="project" value="TreeGrafter"/>
</dbReference>
<accession>A0AB38A6X2</accession>
<name>A0AB38A6X2_9ACTN</name>
<organism evidence="14 15">
    <name type="scientific">Atopobium minutum</name>
    <dbReference type="NCBI Taxonomy" id="1381"/>
    <lineage>
        <taxon>Bacteria</taxon>
        <taxon>Bacillati</taxon>
        <taxon>Actinomycetota</taxon>
        <taxon>Coriobacteriia</taxon>
        <taxon>Coriobacteriales</taxon>
        <taxon>Atopobiaceae</taxon>
        <taxon>Atopobium</taxon>
    </lineage>
</organism>
<evidence type="ECO:0000259" key="13">
    <source>
        <dbReference type="SMART" id="SM00941"/>
    </source>
</evidence>
<evidence type="ECO:0000256" key="6">
    <source>
        <dbReference type="ARBA" id="ARBA00011889"/>
    </source>
</evidence>
<dbReference type="SUPFAM" id="SSF47648">
    <property type="entry name" value="Nucleoside phosphorylase/phosphoribosyltransferase N-terminal domain"/>
    <property type="match status" value="1"/>
</dbReference>
<dbReference type="PANTHER" id="PTHR10515:SF0">
    <property type="entry name" value="THYMIDINE PHOSPHORYLASE"/>
    <property type="match status" value="1"/>
</dbReference>
<feature type="domain" description="Pyrimidine nucleoside phosphorylase C-terminal" evidence="13">
    <location>
        <begin position="345"/>
        <end position="419"/>
    </location>
</feature>
<dbReference type="GO" id="GO:0005829">
    <property type="term" value="C:cytosol"/>
    <property type="evidence" value="ECO:0007669"/>
    <property type="project" value="TreeGrafter"/>
</dbReference>
<evidence type="ECO:0000256" key="11">
    <source>
        <dbReference type="ARBA" id="ARBA00048453"/>
    </source>
</evidence>
<comment type="caution">
    <text evidence="14">The sequence shown here is derived from an EMBL/GenBank/DDBJ whole genome shotgun (WGS) entry which is preliminary data.</text>
</comment>
<dbReference type="Gene3D" id="3.40.1030.10">
    <property type="entry name" value="Nucleoside phosphorylase/phosphoribosyltransferase catalytic domain"/>
    <property type="match status" value="1"/>
</dbReference>
<dbReference type="FunFam" id="3.40.1030.10:FF:000003">
    <property type="entry name" value="Pyrimidine-nucleoside phosphorylase"/>
    <property type="match status" value="1"/>
</dbReference>
<dbReference type="InterPro" id="IPR017459">
    <property type="entry name" value="Glycosyl_Trfase_fam3_N_dom"/>
</dbReference>
<comment type="catalytic activity">
    <reaction evidence="1">
        <text>2'-deoxyuridine + phosphate = 2-deoxy-alpha-D-ribose 1-phosphate + uracil</text>
        <dbReference type="Rhea" id="RHEA:22824"/>
        <dbReference type="ChEBI" id="CHEBI:16450"/>
        <dbReference type="ChEBI" id="CHEBI:17568"/>
        <dbReference type="ChEBI" id="CHEBI:43474"/>
        <dbReference type="ChEBI" id="CHEBI:57259"/>
        <dbReference type="EC" id="2.4.2.2"/>
    </reaction>
</comment>
<evidence type="ECO:0000256" key="4">
    <source>
        <dbReference type="ARBA" id="ARBA00006915"/>
    </source>
</evidence>
<dbReference type="InterPro" id="IPR000053">
    <property type="entry name" value="Thymidine/pyrmidine_PPase"/>
</dbReference>
<dbReference type="InterPro" id="IPR036566">
    <property type="entry name" value="PYNP-like_C_sf"/>
</dbReference>